<evidence type="ECO:0000256" key="6">
    <source>
        <dbReference type="SAM" id="MobiDB-lite"/>
    </source>
</evidence>
<keyword evidence="3" id="KW-0285">Flavoprotein</keyword>
<dbReference type="GO" id="GO:0004657">
    <property type="term" value="F:proline dehydrogenase activity"/>
    <property type="evidence" value="ECO:0007669"/>
    <property type="project" value="TreeGrafter"/>
</dbReference>
<dbReference type="InterPro" id="IPR045170">
    <property type="entry name" value="MTOX"/>
</dbReference>
<reference evidence="8 9" key="1">
    <citation type="journal article" date="2018" name="Nat. Ecol. Evol.">
        <title>Pezizomycetes genomes reveal the molecular basis of ectomycorrhizal truffle lifestyle.</title>
        <authorList>
            <person name="Murat C."/>
            <person name="Payen T."/>
            <person name="Noel B."/>
            <person name="Kuo A."/>
            <person name="Morin E."/>
            <person name="Chen J."/>
            <person name="Kohler A."/>
            <person name="Krizsan K."/>
            <person name="Balestrini R."/>
            <person name="Da Silva C."/>
            <person name="Montanini B."/>
            <person name="Hainaut M."/>
            <person name="Levati E."/>
            <person name="Barry K.W."/>
            <person name="Belfiori B."/>
            <person name="Cichocki N."/>
            <person name="Clum A."/>
            <person name="Dockter R.B."/>
            <person name="Fauchery L."/>
            <person name="Guy J."/>
            <person name="Iotti M."/>
            <person name="Le Tacon F."/>
            <person name="Lindquist E.A."/>
            <person name="Lipzen A."/>
            <person name="Malagnac F."/>
            <person name="Mello A."/>
            <person name="Molinier V."/>
            <person name="Miyauchi S."/>
            <person name="Poulain J."/>
            <person name="Riccioni C."/>
            <person name="Rubini A."/>
            <person name="Sitrit Y."/>
            <person name="Splivallo R."/>
            <person name="Traeger S."/>
            <person name="Wang M."/>
            <person name="Zifcakova L."/>
            <person name="Wipf D."/>
            <person name="Zambonelli A."/>
            <person name="Paolocci F."/>
            <person name="Nowrousian M."/>
            <person name="Ottonello S."/>
            <person name="Baldrian P."/>
            <person name="Spatafora J.W."/>
            <person name="Henrissat B."/>
            <person name="Nagy L.G."/>
            <person name="Aury J.M."/>
            <person name="Wincker P."/>
            <person name="Grigoriev I.V."/>
            <person name="Bonfante P."/>
            <person name="Martin F.M."/>
        </authorList>
    </citation>
    <scope>NUCLEOTIDE SEQUENCE [LARGE SCALE GENOMIC DNA]</scope>
    <source>
        <strain evidence="8 9">ATCC MYA-4762</strain>
    </source>
</reference>
<feature type="domain" description="FAD dependent oxidoreductase" evidence="7">
    <location>
        <begin position="25"/>
        <end position="432"/>
    </location>
</feature>
<dbReference type="PANTHER" id="PTHR10961:SF46">
    <property type="entry name" value="PEROXISOMAL SARCOSINE OXIDASE"/>
    <property type="match status" value="1"/>
</dbReference>
<gene>
    <name evidence="8" type="ORF">L211DRAFT_828506</name>
</gene>
<evidence type="ECO:0000256" key="1">
    <source>
        <dbReference type="ARBA" id="ARBA00001974"/>
    </source>
</evidence>
<dbReference type="PANTHER" id="PTHR10961">
    <property type="entry name" value="PEROXISOMAL SARCOSINE OXIDASE"/>
    <property type="match status" value="1"/>
</dbReference>
<evidence type="ECO:0000256" key="5">
    <source>
        <dbReference type="ARBA" id="ARBA00023002"/>
    </source>
</evidence>
<dbReference type="InterPro" id="IPR006076">
    <property type="entry name" value="FAD-dep_OxRdtase"/>
</dbReference>
<evidence type="ECO:0000259" key="7">
    <source>
        <dbReference type="Pfam" id="PF01266"/>
    </source>
</evidence>
<name>A0A3N4LDS7_9PEZI</name>
<evidence type="ECO:0000313" key="8">
    <source>
        <dbReference type="EMBL" id="RPB21033.1"/>
    </source>
</evidence>
<dbReference type="OrthoDB" id="2219495at2759"/>
<evidence type="ECO:0000256" key="4">
    <source>
        <dbReference type="ARBA" id="ARBA00022827"/>
    </source>
</evidence>
<sequence>MEKLESVGGVDGGAGVDGGIRYESVVIVGSGVFGLTTALSLSLHNSQYSSKTKITVIDRHPFPAPDGSSIDSSRIVRADYKDPLYASLGLAAQARWRAGTGVWDGLGSDGRYMESGYVMVMDKEDAGIPGEEELWRGREYVWKSLDNMRELLVREAGMDRDEVAKKVVRLNNEEEIRGVCGTNGGGSGVEGYVNWLSGWADAEKAMRFVRKRCEERGDIEFLVGEVVSLVEMPSGEVKGVGLKDGRKVMGELTVLAAGAWTTGLIDLEGRAVSTGQVMAYVKVTKEEEEQWKCIPVMLNITTGLFLLPPRNGICKVARHGIGYLNTQPVKLASGHKRSGPVHRSTPMTAHTTPSVSRIPAEDEVDLRRALREMLPALGDRPFESTRICWYTDTPTADFIVDYIPGSKGLFLATGGSGHAFKFLPVLGDMIVDIMLGKDPGVWKNKWRWRKLLNTVEGVMTKDGSRAGSTQLELQKLYEDEDKGISVRTSVEKSRE</sequence>
<evidence type="ECO:0000256" key="3">
    <source>
        <dbReference type="ARBA" id="ARBA00022630"/>
    </source>
</evidence>
<dbReference type="Gene3D" id="3.30.9.10">
    <property type="entry name" value="D-Amino Acid Oxidase, subunit A, domain 2"/>
    <property type="match status" value="1"/>
</dbReference>
<feature type="region of interest" description="Disordered" evidence="6">
    <location>
        <begin position="334"/>
        <end position="353"/>
    </location>
</feature>
<dbReference type="GO" id="GO:0050660">
    <property type="term" value="F:flavin adenine dinucleotide binding"/>
    <property type="evidence" value="ECO:0007669"/>
    <property type="project" value="InterPro"/>
</dbReference>
<dbReference type="Pfam" id="PF01266">
    <property type="entry name" value="DAO"/>
    <property type="match status" value="1"/>
</dbReference>
<keyword evidence="5" id="KW-0560">Oxidoreductase</keyword>
<dbReference type="SUPFAM" id="SSF51905">
    <property type="entry name" value="FAD/NAD(P)-binding domain"/>
    <property type="match status" value="1"/>
</dbReference>
<dbReference type="InParanoid" id="A0A3N4LDS7"/>
<dbReference type="AlphaFoldDB" id="A0A3N4LDS7"/>
<dbReference type="EMBL" id="ML121564">
    <property type="protein sequence ID" value="RPB21033.1"/>
    <property type="molecule type" value="Genomic_DNA"/>
</dbReference>
<keyword evidence="4" id="KW-0274">FAD</keyword>
<dbReference type="Proteomes" id="UP000267821">
    <property type="component" value="Unassembled WGS sequence"/>
</dbReference>
<dbReference type="InterPro" id="IPR036188">
    <property type="entry name" value="FAD/NAD-bd_sf"/>
</dbReference>
<accession>A0A3N4LDS7</accession>
<comment type="cofactor">
    <cofactor evidence="1">
        <name>FAD</name>
        <dbReference type="ChEBI" id="CHEBI:57692"/>
    </cofactor>
</comment>
<organism evidence="8 9">
    <name type="scientific">Terfezia boudieri ATCC MYA-4762</name>
    <dbReference type="NCBI Taxonomy" id="1051890"/>
    <lineage>
        <taxon>Eukaryota</taxon>
        <taxon>Fungi</taxon>
        <taxon>Dikarya</taxon>
        <taxon>Ascomycota</taxon>
        <taxon>Pezizomycotina</taxon>
        <taxon>Pezizomycetes</taxon>
        <taxon>Pezizales</taxon>
        <taxon>Pezizaceae</taxon>
        <taxon>Terfezia</taxon>
    </lineage>
</organism>
<comment type="similarity">
    <text evidence="2">Belongs to the MSOX/MTOX family.</text>
</comment>
<dbReference type="GO" id="GO:0050031">
    <property type="term" value="F:L-pipecolate oxidase activity"/>
    <property type="evidence" value="ECO:0007669"/>
    <property type="project" value="TreeGrafter"/>
</dbReference>
<keyword evidence="9" id="KW-1185">Reference proteome</keyword>
<protein>
    <submittedName>
        <fullName evidence="8">FAD dependent oxidoreductase</fullName>
    </submittedName>
</protein>
<evidence type="ECO:0000313" key="9">
    <source>
        <dbReference type="Proteomes" id="UP000267821"/>
    </source>
</evidence>
<dbReference type="GO" id="GO:0008115">
    <property type="term" value="F:sarcosine oxidase activity"/>
    <property type="evidence" value="ECO:0007669"/>
    <property type="project" value="TreeGrafter"/>
</dbReference>
<proteinExistence type="inferred from homology"/>
<dbReference type="STRING" id="1051890.A0A3N4LDS7"/>
<evidence type="ECO:0000256" key="2">
    <source>
        <dbReference type="ARBA" id="ARBA00010989"/>
    </source>
</evidence>
<dbReference type="Gene3D" id="3.50.50.60">
    <property type="entry name" value="FAD/NAD(P)-binding domain"/>
    <property type="match status" value="1"/>
</dbReference>